<reference evidence="4" key="1">
    <citation type="submission" date="2023-05" db="EMBL/GenBank/DDBJ databases">
        <title>Comparative genomics of Bacillaceae isolates and their secondary metabolite potential.</title>
        <authorList>
            <person name="Song L."/>
            <person name="Nielsen L.J."/>
            <person name="Mohite O."/>
            <person name="Xu X."/>
            <person name="Weber T."/>
            <person name="Kovacs A.T."/>
        </authorList>
    </citation>
    <scope>NUCLEOTIDE SEQUENCE</scope>
    <source>
        <strain evidence="4">B2_4</strain>
    </source>
</reference>
<sequence length="160" mass="18371">MSGQIVHGYDYNIWANERVIQHLRTLPEELFLKEVNLGFKSIAEVLGHLASADEVWFARIKEEKTPSLAAKSFSSIEQASNHITGLQSRIRQHLTSISDFEKRVTYRNTMGHEFQNSISEIIQHVVNHGTYHRGNITTILRYLGHSGTMTDYIAFLREND</sequence>
<evidence type="ECO:0000256" key="2">
    <source>
        <dbReference type="ARBA" id="ARBA00022723"/>
    </source>
</evidence>
<dbReference type="InterPro" id="IPR034660">
    <property type="entry name" value="DinB/YfiT-like"/>
</dbReference>
<keyword evidence="2 3" id="KW-0479">Metal-binding</keyword>
<evidence type="ECO:0000313" key="4">
    <source>
        <dbReference type="EMBL" id="WHX49624.1"/>
    </source>
</evidence>
<dbReference type="SUPFAM" id="SSF109854">
    <property type="entry name" value="DinB/YfiT-like putative metalloenzymes"/>
    <property type="match status" value="1"/>
</dbReference>
<organism evidence="4 5">
    <name type="scientific">Paenibacillus woosongensis</name>
    <dbReference type="NCBI Taxonomy" id="307580"/>
    <lineage>
        <taxon>Bacteria</taxon>
        <taxon>Bacillati</taxon>
        <taxon>Bacillota</taxon>
        <taxon>Bacilli</taxon>
        <taxon>Bacillales</taxon>
        <taxon>Paenibacillaceae</taxon>
        <taxon>Paenibacillus</taxon>
    </lineage>
</organism>
<evidence type="ECO:0000256" key="1">
    <source>
        <dbReference type="ARBA" id="ARBA00008635"/>
    </source>
</evidence>
<dbReference type="AlphaFoldDB" id="A0AA95I8Z4"/>
<protein>
    <submittedName>
        <fullName evidence="4">DinB family protein</fullName>
    </submittedName>
</protein>
<comment type="similarity">
    <text evidence="1">Belongs to the DinB family.</text>
</comment>
<evidence type="ECO:0000256" key="3">
    <source>
        <dbReference type="PIRSR" id="PIRSR607837-1"/>
    </source>
</evidence>
<accession>A0AA95I8Z4</accession>
<evidence type="ECO:0000313" key="5">
    <source>
        <dbReference type="Proteomes" id="UP001177943"/>
    </source>
</evidence>
<dbReference type="Gene3D" id="1.20.120.450">
    <property type="entry name" value="dinb family like domain"/>
    <property type="match status" value="1"/>
</dbReference>
<feature type="binding site" evidence="3">
    <location>
        <position position="128"/>
    </location>
    <ligand>
        <name>a divalent metal cation</name>
        <dbReference type="ChEBI" id="CHEBI:60240"/>
    </ligand>
</feature>
<dbReference type="InterPro" id="IPR007837">
    <property type="entry name" value="DinB"/>
</dbReference>
<gene>
    <name evidence="4" type="ORF">QNH46_02760</name>
</gene>
<dbReference type="Pfam" id="PF05163">
    <property type="entry name" value="DinB"/>
    <property type="match status" value="1"/>
</dbReference>
<dbReference type="PANTHER" id="PTHR37302">
    <property type="entry name" value="SLR1116 PROTEIN"/>
    <property type="match status" value="1"/>
</dbReference>
<name>A0AA95I8Z4_9BACL</name>
<feature type="binding site" evidence="3">
    <location>
        <position position="132"/>
    </location>
    <ligand>
        <name>a divalent metal cation</name>
        <dbReference type="ChEBI" id="CHEBI:60240"/>
    </ligand>
</feature>
<feature type="binding site" evidence="3">
    <location>
        <position position="48"/>
    </location>
    <ligand>
        <name>a divalent metal cation</name>
        <dbReference type="ChEBI" id="CHEBI:60240"/>
    </ligand>
</feature>
<dbReference type="EMBL" id="CP126084">
    <property type="protein sequence ID" value="WHX49624.1"/>
    <property type="molecule type" value="Genomic_DNA"/>
</dbReference>
<dbReference type="PANTHER" id="PTHR37302:SF1">
    <property type="entry name" value="PROTEIN DINB"/>
    <property type="match status" value="1"/>
</dbReference>
<dbReference type="RefSeq" id="WP_283926821.1">
    <property type="nucleotide sequence ID" value="NZ_CP126084.1"/>
</dbReference>
<dbReference type="KEGG" id="pwn:QNH46_02760"/>
<dbReference type="Proteomes" id="UP001177943">
    <property type="component" value="Chromosome"/>
</dbReference>
<proteinExistence type="inferred from homology"/>
<dbReference type="GO" id="GO:0046872">
    <property type="term" value="F:metal ion binding"/>
    <property type="evidence" value="ECO:0007669"/>
    <property type="project" value="UniProtKB-KW"/>
</dbReference>